<feature type="region of interest" description="Disordered" evidence="1">
    <location>
        <begin position="35"/>
        <end position="57"/>
    </location>
</feature>
<proteinExistence type="predicted"/>
<dbReference type="EMBL" id="GEIB01001134">
    <property type="protein sequence ID" value="JAR86974.1"/>
    <property type="molecule type" value="Transcribed_RNA"/>
</dbReference>
<reference evidence="2" key="1">
    <citation type="submission" date="2016-03" db="EMBL/GenBank/DDBJ databases">
        <title>Gut transcriptome analysis on engorged females of Ornithodoros mimon (Acari: Argasidae) and phylogenetic inferences of soft ticks.</title>
        <authorList>
            <person name="Landulfo G.A."/>
            <person name="Giovanni D."/>
            <person name="Carvalho E."/>
            <person name="Junqueira-de-Azevedo I."/>
            <person name="Patane J."/>
            <person name="Mendoca R."/>
            <person name="Barros-Battesti D."/>
        </authorList>
    </citation>
    <scope>NUCLEOTIDE SEQUENCE</scope>
    <source>
        <strain evidence="2">Females</strain>
        <tissue evidence="2">Gut</tissue>
    </source>
</reference>
<feature type="non-terminal residue" evidence="2">
    <location>
        <position position="1"/>
    </location>
</feature>
<organism evidence="2">
    <name type="scientific">Alectorobius mimon</name>
    <dbReference type="NCBI Taxonomy" id="360319"/>
    <lineage>
        <taxon>Eukaryota</taxon>
        <taxon>Metazoa</taxon>
        <taxon>Ecdysozoa</taxon>
        <taxon>Arthropoda</taxon>
        <taxon>Chelicerata</taxon>
        <taxon>Arachnida</taxon>
        <taxon>Acari</taxon>
        <taxon>Parasitiformes</taxon>
        <taxon>Ixodida</taxon>
        <taxon>Ixodoidea</taxon>
        <taxon>Argasidae</taxon>
        <taxon>Ornithodorinae</taxon>
        <taxon>Alectorobius</taxon>
    </lineage>
</organism>
<name>A0A147B893_9ACAR</name>
<dbReference type="AlphaFoldDB" id="A0A147B893"/>
<accession>A0A147B893</accession>
<evidence type="ECO:0000256" key="1">
    <source>
        <dbReference type="SAM" id="MobiDB-lite"/>
    </source>
</evidence>
<evidence type="ECO:0000313" key="2">
    <source>
        <dbReference type="EMBL" id="JAR86974.1"/>
    </source>
</evidence>
<feature type="compositionally biased region" description="Low complexity" evidence="1">
    <location>
        <begin position="43"/>
        <end position="53"/>
    </location>
</feature>
<protein>
    <submittedName>
        <fullName evidence="2">Cytochrome oxidase subunit 1</fullName>
    </submittedName>
</protein>
<sequence>CGLSAGGHNVCWIFSSTQKILAALQSTVWLCWGSPRPSHRSRSPGTSTSSKSPWDIRNNLRNSSHWITWLHCVDYRYPSIFYSSYHNYCCANRH</sequence>